<dbReference type="EMBL" id="JAPEUR010000519">
    <property type="protein sequence ID" value="KAJ4308528.1"/>
    <property type="molecule type" value="Genomic_DNA"/>
</dbReference>
<evidence type="ECO:0000256" key="4">
    <source>
        <dbReference type="PROSITE-ProRule" id="PRU10141"/>
    </source>
</evidence>
<evidence type="ECO:0000256" key="2">
    <source>
        <dbReference type="ARBA" id="ARBA00022741"/>
    </source>
</evidence>
<dbReference type="PANTHER" id="PTHR24361:SF678">
    <property type="entry name" value="SPORULATION-SPECIFIC PROTEIN 1"/>
    <property type="match status" value="1"/>
</dbReference>
<dbReference type="SUPFAM" id="SSF56112">
    <property type="entry name" value="Protein kinase-like (PK-like)"/>
    <property type="match status" value="1"/>
</dbReference>
<keyword evidence="8" id="KW-1185">Reference proteome</keyword>
<dbReference type="InterPro" id="IPR053235">
    <property type="entry name" value="Ser_Thr_kinase"/>
</dbReference>
<organism evidence="7 8">
    <name type="scientific">Fusarium piperis</name>
    <dbReference type="NCBI Taxonomy" id="1435070"/>
    <lineage>
        <taxon>Eukaryota</taxon>
        <taxon>Fungi</taxon>
        <taxon>Dikarya</taxon>
        <taxon>Ascomycota</taxon>
        <taxon>Pezizomycotina</taxon>
        <taxon>Sordariomycetes</taxon>
        <taxon>Hypocreomycetidae</taxon>
        <taxon>Hypocreales</taxon>
        <taxon>Nectriaceae</taxon>
        <taxon>Fusarium</taxon>
        <taxon>Fusarium solani species complex</taxon>
    </lineage>
</organism>
<keyword evidence="3 4" id="KW-0067">ATP-binding</keyword>
<name>A0A9W8TC80_9HYPO</name>
<dbReference type="PROSITE" id="PS00108">
    <property type="entry name" value="PROTEIN_KINASE_ST"/>
    <property type="match status" value="1"/>
</dbReference>
<evidence type="ECO:0000256" key="5">
    <source>
        <dbReference type="SAM" id="MobiDB-lite"/>
    </source>
</evidence>
<dbReference type="PANTHER" id="PTHR24361">
    <property type="entry name" value="MITOGEN-ACTIVATED KINASE KINASE KINASE"/>
    <property type="match status" value="1"/>
</dbReference>
<proteinExistence type="inferred from homology"/>
<dbReference type="PROSITE" id="PS00107">
    <property type="entry name" value="PROTEIN_KINASE_ATP"/>
    <property type="match status" value="1"/>
</dbReference>
<dbReference type="Gene3D" id="2.60.200.20">
    <property type="match status" value="1"/>
</dbReference>
<dbReference type="Gene3D" id="1.10.510.10">
    <property type="entry name" value="Transferase(Phosphotransferase) domain 1"/>
    <property type="match status" value="1"/>
</dbReference>
<keyword evidence="2 4" id="KW-0547">Nucleotide-binding</keyword>
<dbReference type="SUPFAM" id="SSF49879">
    <property type="entry name" value="SMAD/FHA domain"/>
    <property type="match status" value="1"/>
</dbReference>
<feature type="binding site" evidence="4">
    <location>
        <position position="251"/>
    </location>
    <ligand>
        <name>ATP</name>
        <dbReference type="ChEBI" id="CHEBI:30616"/>
    </ligand>
</feature>
<dbReference type="CDD" id="cd00060">
    <property type="entry name" value="FHA"/>
    <property type="match status" value="1"/>
</dbReference>
<dbReference type="GO" id="GO:0004674">
    <property type="term" value="F:protein serine/threonine kinase activity"/>
    <property type="evidence" value="ECO:0007669"/>
    <property type="project" value="TreeGrafter"/>
</dbReference>
<feature type="domain" description="Protein kinase" evidence="6">
    <location>
        <begin position="222"/>
        <end position="503"/>
    </location>
</feature>
<feature type="region of interest" description="Disordered" evidence="5">
    <location>
        <begin position="449"/>
        <end position="503"/>
    </location>
</feature>
<dbReference type="PROSITE" id="PS50011">
    <property type="entry name" value="PROTEIN_KINASE_DOM"/>
    <property type="match status" value="1"/>
</dbReference>
<evidence type="ECO:0000313" key="7">
    <source>
        <dbReference type="EMBL" id="KAJ4308528.1"/>
    </source>
</evidence>
<feature type="compositionally biased region" description="Low complexity" evidence="5">
    <location>
        <begin position="456"/>
        <end position="469"/>
    </location>
</feature>
<dbReference type="InterPro" id="IPR011009">
    <property type="entry name" value="Kinase-like_dom_sf"/>
</dbReference>
<dbReference type="Pfam" id="PF00498">
    <property type="entry name" value="FHA"/>
    <property type="match status" value="1"/>
</dbReference>
<dbReference type="InterPro" id="IPR000719">
    <property type="entry name" value="Prot_kinase_dom"/>
</dbReference>
<accession>A0A9W8TC80</accession>
<protein>
    <recommendedName>
        <fullName evidence="6">Protein kinase domain-containing protein</fullName>
    </recommendedName>
</protein>
<evidence type="ECO:0000313" key="8">
    <source>
        <dbReference type="Proteomes" id="UP001140502"/>
    </source>
</evidence>
<evidence type="ECO:0000259" key="6">
    <source>
        <dbReference type="PROSITE" id="PS50011"/>
    </source>
</evidence>
<evidence type="ECO:0000256" key="3">
    <source>
        <dbReference type="ARBA" id="ARBA00022840"/>
    </source>
</evidence>
<dbReference type="Pfam" id="PF00069">
    <property type="entry name" value="Pkinase"/>
    <property type="match status" value="1"/>
</dbReference>
<dbReference type="Proteomes" id="UP001140502">
    <property type="component" value="Unassembled WGS sequence"/>
</dbReference>
<dbReference type="SMART" id="SM00220">
    <property type="entry name" value="S_TKc"/>
    <property type="match status" value="1"/>
</dbReference>
<feature type="region of interest" description="Disordered" evidence="5">
    <location>
        <begin position="30"/>
        <end position="49"/>
    </location>
</feature>
<dbReference type="OrthoDB" id="10252171at2759"/>
<dbReference type="InterPro" id="IPR000253">
    <property type="entry name" value="FHA_dom"/>
</dbReference>
<gene>
    <name evidence="7" type="ORF">N0V84_012046</name>
</gene>
<comment type="similarity">
    <text evidence="1">Belongs to the protein kinase superfamily. CAMK Ser/Thr protein kinase family. CHEK2 subfamily.</text>
</comment>
<dbReference type="GO" id="GO:0005524">
    <property type="term" value="F:ATP binding"/>
    <property type="evidence" value="ECO:0007669"/>
    <property type="project" value="UniProtKB-UniRule"/>
</dbReference>
<reference evidence="7" key="1">
    <citation type="submission" date="2022-10" db="EMBL/GenBank/DDBJ databases">
        <title>Tapping the CABI collections for fungal endophytes: first genome assemblies for Collariella, Neodidymelliopsis, Ascochyta clinopodiicola, Didymella pomorum, Didymosphaeria variabile, Neocosmospora piperis and Neocucurbitaria cava.</title>
        <authorList>
            <person name="Hill R."/>
        </authorList>
    </citation>
    <scope>NUCLEOTIDE SEQUENCE</scope>
    <source>
        <strain evidence="7">IMI 366586</strain>
    </source>
</reference>
<comment type="caution">
    <text evidence="7">The sequence shown here is derived from an EMBL/GenBank/DDBJ whole genome shotgun (WGS) entry which is preliminary data.</text>
</comment>
<dbReference type="GO" id="GO:0005737">
    <property type="term" value="C:cytoplasm"/>
    <property type="evidence" value="ECO:0007669"/>
    <property type="project" value="TreeGrafter"/>
</dbReference>
<dbReference type="AlphaFoldDB" id="A0A9W8TC80"/>
<dbReference type="InterPro" id="IPR008984">
    <property type="entry name" value="SMAD_FHA_dom_sf"/>
</dbReference>
<sequence length="503" mass="55751">MSNSDIIALIYPHVDAFGAATRAIQASPFYNPPLMDPSQSSYDRDGDDSTQISNRLNVRLEDTLPFAKITFGYAPKTNRGILIGSSPSCDLVVREKGVSLSQISLTFDKEKRPIIRDWGSLTGIQVTYDGEGAGKRSKFQWIVGGNKIPDSKISIILELHKTISFRIIIPCHDISCPEYIEKVDRFCRGTASPEDLLEDLDLISRPGTMFPTGVNTPGTGDIYLKKRLGEGSFGEVTHLWNVSTGQDYALKTPSERAMRGRDVNIEAWRREARIMGQPHIIALLKESFTPKPQLFLEYMPGGSLQDHAGITSTETLTILRQCLSALDYLHGRDPPIAHRDIKPANILVKRRTKTFIYVKLGDFGVAGESSELMTMCGTEKYMAPEIHQEKVQRTGRKRKRGYNETADIWSLGMVASDGQELAYFLENYSSDYFNSLFVGSTLAELGDKEEATDFESSGSASSSVCPSTPKSEDEAPSPRTTGQQDEAPLPRIMEQQDLGEELG</sequence>
<dbReference type="InterPro" id="IPR008271">
    <property type="entry name" value="Ser/Thr_kinase_AS"/>
</dbReference>
<dbReference type="InterPro" id="IPR017441">
    <property type="entry name" value="Protein_kinase_ATP_BS"/>
</dbReference>
<evidence type="ECO:0000256" key="1">
    <source>
        <dbReference type="ARBA" id="ARBA00005575"/>
    </source>
</evidence>